<reference evidence="2" key="1">
    <citation type="submission" date="2022-07" db="EMBL/GenBank/DDBJ databases">
        <authorList>
            <person name="Macas J."/>
            <person name="Novak P."/>
            <person name="Neumann P."/>
        </authorList>
    </citation>
    <scope>NUCLEOTIDE SEQUENCE</scope>
</reference>
<name>A0A9P0YS67_CUSEU</name>
<feature type="compositionally biased region" description="Basic and acidic residues" evidence="1">
    <location>
        <begin position="85"/>
        <end position="105"/>
    </location>
</feature>
<evidence type="ECO:0000313" key="2">
    <source>
        <dbReference type="EMBL" id="CAH9074644.1"/>
    </source>
</evidence>
<organism evidence="2 3">
    <name type="scientific">Cuscuta europaea</name>
    <name type="common">European dodder</name>
    <dbReference type="NCBI Taxonomy" id="41803"/>
    <lineage>
        <taxon>Eukaryota</taxon>
        <taxon>Viridiplantae</taxon>
        <taxon>Streptophyta</taxon>
        <taxon>Embryophyta</taxon>
        <taxon>Tracheophyta</taxon>
        <taxon>Spermatophyta</taxon>
        <taxon>Magnoliopsida</taxon>
        <taxon>eudicotyledons</taxon>
        <taxon>Gunneridae</taxon>
        <taxon>Pentapetalae</taxon>
        <taxon>asterids</taxon>
        <taxon>lamiids</taxon>
        <taxon>Solanales</taxon>
        <taxon>Convolvulaceae</taxon>
        <taxon>Cuscuteae</taxon>
        <taxon>Cuscuta</taxon>
        <taxon>Cuscuta subgen. Cuscuta</taxon>
    </lineage>
</organism>
<dbReference type="AlphaFoldDB" id="A0A9P0YS67"/>
<gene>
    <name evidence="2" type="ORF">CEURO_LOCUS5252</name>
</gene>
<proteinExistence type="predicted"/>
<dbReference type="EMBL" id="CAMAPE010000009">
    <property type="protein sequence ID" value="CAH9074644.1"/>
    <property type="molecule type" value="Genomic_DNA"/>
</dbReference>
<accession>A0A9P0YS67</accession>
<evidence type="ECO:0000256" key="1">
    <source>
        <dbReference type="SAM" id="MobiDB-lite"/>
    </source>
</evidence>
<dbReference type="Proteomes" id="UP001152484">
    <property type="component" value="Unassembled WGS sequence"/>
</dbReference>
<feature type="region of interest" description="Disordered" evidence="1">
    <location>
        <begin position="77"/>
        <end position="105"/>
    </location>
</feature>
<dbReference type="OrthoDB" id="1674010at2759"/>
<sequence>MDFQVTQDAETIGFDSLDVEFLRMPIVSAGCTSEWIQGVNICIWTEIASDAVTLRRRCHLLQFIANISSSHESELVIDSGLPSHRQPESKESGTRLQEEDEDQKN</sequence>
<evidence type="ECO:0000313" key="3">
    <source>
        <dbReference type="Proteomes" id="UP001152484"/>
    </source>
</evidence>
<protein>
    <submittedName>
        <fullName evidence="2">Uncharacterized protein</fullName>
    </submittedName>
</protein>
<comment type="caution">
    <text evidence="2">The sequence shown here is derived from an EMBL/GenBank/DDBJ whole genome shotgun (WGS) entry which is preliminary data.</text>
</comment>
<keyword evidence="3" id="KW-1185">Reference proteome</keyword>